<protein>
    <submittedName>
        <fullName evidence="1">Uncharacterized protein</fullName>
    </submittedName>
</protein>
<organism evidence="1 2">
    <name type="scientific">Streptomyces curacoi</name>
    <dbReference type="NCBI Taxonomy" id="146536"/>
    <lineage>
        <taxon>Bacteria</taxon>
        <taxon>Bacillati</taxon>
        <taxon>Actinomycetota</taxon>
        <taxon>Actinomycetes</taxon>
        <taxon>Kitasatosporales</taxon>
        <taxon>Streptomycetaceae</taxon>
        <taxon>Streptomyces</taxon>
    </lineage>
</organism>
<name>A0A117PAM0_9ACTN</name>
<dbReference type="RefSeq" id="WP_062149540.1">
    <property type="nucleotide sequence ID" value="NZ_KQ947987.1"/>
</dbReference>
<dbReference type="AlphaFoldDB" id="A0A117PAM0"/>
<dbReference type="EMBL" id="LMWJ01000010">
    <property type="protein sequence ID" value="KUM76054.1"/>
    <property type="molecule type" value="Genomic_DNA"/>
</dbReference>
<proteinExistence type="predicted"/>
<comment type="caution">
    <text evidence="1">The sequence shown here is derived from an EMBL/GenBank/DDBJ whole genome shotgun (WGS) entry which is preliminary data.</text>
</comment>
<reference evidence="1 2" key="1">
    <citation type="submission" date="2015-10" db="EMBL/GenBank/DDBJ databases">
        <title>Draft genome sequence of Streptomyces curacoi DSM 40107, type strain for the species Streptomyces curacoi.</title>
        <authorList>
            <person name="Ruckert C."/>
            <person name="Winkler A."/>
            <person name="Kalinowski J."/>
            <person name="Kampfer P."/>
            <person name="Glaeser S."/>
        </authorList>
    </citation>
    <scope>NUCLEOTIDE SEQUENCE [LARGE SCALE GENOMIC DNA]</scope>
    <source>
        <strain evidence="1 2">DSM 40107</strain>
    </source>
</reference>
<evidence type="ECO:0000313" key="1">
    <source>
        <dbReference type="EMBL" id="KUM76054.1"/>
    </source>
</evidence>
<sequence length="66" mass="6805">MTVEQGECAAVFWYFTADGSDPAGRRSVVRAARLEVRGGRLTCDPDAPVAPLAAELTPGLRGGTGG</sequence>
<accession>A0A117PAM0</accession>
<dbReference type="Proteomes" id="UP000054024">
    <property type="component" value="Unassembled WGS sequence"/>
</dbReference>
<gene>
    <name evidence="1" type="ORF">AQI70_15840</name>
</gene>
<keyword evidence="2" id="KW-1185">Reference proteome</keyword>
<evidence type="ECO:0000313" key="2">
    <source>
        <dbReference type="Proteomes" id="UP000054024"/>
    </source>
</evidence>